<dbReference type="Gene3D" id="1.10.3720.10">
    <property type="entry name" value="MetI-like"/>
    <property type="match status" value="1"/>
</dbReference>
<evidence type="ECO:0000256" key="1">
    <source>
        <dbReference type="ARBA" id="ARBA00004651"/>
    </source>
</evidence>
<organism evidence="9 11">
    <name type="scientific">Roseomonas mucosa</name>
    <dbReference type="NCBI Taxonomy" id="207340"/>
    <lineage>
        <taxon>Bacteria</taxon>
        <taxon>Pseudomonadati</taxon>
        <taxon>Pseudomonadota</taxon>
        <taxon>Alphaproteobacteria</taxon>
        <taxon>Acetobacterales</taxon>
        <taxon>Roseomonadaceae</taxon>
        <taxon>Roseomonas</taxon>
    </lineage>
</organism>
<dbReference type="InterPro" id="IPR035906">
    <property type="entry name" value="MetI-like_sf"/>
</dbReference>
<feature type="domain" description="ABC transmembrane type-1" evidence="8">
    <location>
        <begin position="100"/>
        <end position="288"/>
    </location>
</feature>
<comment type="subcellular location">
    <subcellularLocation>
        <location evidence="1 7">Cell membrane</location>
        <topology evidence="1 7">Multi-pass membrane protein</topology>
    </subcellularLocation>
</comment>
<feature type="transmembrane region" description="Helical" evidence="7">
    <location>
        <begin position="224"/>
        <end position="249"/>
    </location>
</feature>
<name>A0A1S8D7C2_9PROT</name>
<evidence type="ECO:0000259" key="8">
    <source>
        <dbReference type="PROSITE" id="PS50928"/>
    </source>
</evidence>
<feature type="transmembrane region" description="Helical" evidence="7">
    <location>
        <begin position="104"/>
        <end position="128"/>
    </location>
</feature>
<dbReference type="PANTHER" id="PTHR43386:SF6">
    <property type="entry name" value="ABC TRANSPORTER PERMEASE PROTEIN"/>
    <property type="match status" value="1"/>
</dbReference>
<evidence type="ECO:0000256" key="2">
    <source>
        <dbReference type="ARBA" id="ARBA00022448"/>
    </source>
</evidence>
<dbReference type="Proteomes" id="UP000054844">
    <property type="component" value="Unassembled WGS sequence"/>
</dbReference>
<protein>
    <submittedName>
        <fullName evidence="10">Glutathione transport system permease protein gsiD</fullName>
    </submittedName>
    <submittedName>
        <fullName evidence="9">Peptide ABC transporter permease</fullName>
    </submittedName>
</protein>
<reference evidence="10 12" key="2">
    <citation type="submission" date="2018-06" db="EMBL/GenBank/DDBJ databases">
        <authorList>
            <consortium name="Pathogen Informatics"/>
            <person name="Doyle S."/>
        </authorList>
    </citation>
    <scope>NUCLEOTIDE SEQUENCE [LARGE SCALE GENOMIC DNA]</scope>
    <source>
        <strain evidence="10 12">NCTC13291</strain>
    </source>
</reference>
<keyword evidence="5 7" id="KW-1133">Transmembrane helix</keyword>
<dbReference type="RefSeq" id="WP_019460651.1">
    <property type="nucleotide sequence ID" value="NZ_AP031462.1"/>
</dbReference>
<keyword evidence="4 7" id="KW-0812">Transmembrane</keyword>
<evidence type="ECO:0000313" key="12">
    <source>
        <dbReference type="Proteomes" id="UP000254919"/>
    </source>
</evidence>
<reference evidence="9 11" key="1">
    <citation type="submission" date="2016-12" db="EMBL/GenBank/DDBJ databases">
        <title>Draft genome sequence of Roseomonas mucosa strain AU37, isolated from a peripheral intravenous catheter.</title>
        <authorList>
            <person name="Choudhury M.A."/>
            <person name="Sidjabat H.E."/>
            <person name="Wailan A.M."/>
            <person name="Zhang L."/>
            <person name="Marsh N.M."/>
            <person name="Rickard C.M."/>
            <person name="Davies M."/>
            <person name="Mcmillan D.J."/>
        </authorList>
    </citation>
    <scope>NUCLEOTIDE SEQUENCE [LARGE SCALE GENOMIC DNA]</scope>
    <source>
        <strain evidence="9 11">SAVE376</strain>
    </source>
</reference>
<keyword evidence="6 7" id="KW-0472">Membrane</keyword>
<sequence>MSTSVLEPRSTAAAPPMPDVMPVAKVRKGAIGFIRRYPTIALGGFLLALLVFVAVFAPYLWTVDPTALAPARRTREPSAMYWFGTDMLGRDVYSRVLYGTRVSLIVGFATAFFASVIGLAIGLFAGFVRWADSIIMRVMDGLMSIPSILLAIALMALSRGSVGNVVLAITIAEIPRVSRLVRGVVLSLREQPYVDAAVASGTRTPVIIWRHILPNTIAPMTVQATYICAAAMLIEASLSFIGAGTPPIIPSWGNIMAEGRALWQVKPYIVFFPALFLSISVLAVNLLGDGLRDALDPRAAKRI</sequence>
<dbReference type="InterPro" id="IPR000515">
    <property type="entry name" value="MetI-like"/>
</dbReference>
<feature type="transmembrane region" description="Helical" evidence="7">
    <location>
        <begin position="269"/>
        <end position="288"/>
    </location>
</feature>
<feature type="transmembrane region" description="Helical" evidence="7">
    <location>
        <begin position="37"/>
        <end position="61"/>
    </location>
</feature>
<dbReference type="GeneID" id="99634227"/>
<evidence type="ECO:0000313" key="9">
    <source>
        <dbReference type="EMBL" id="ONH84262.1"/>
    </source>
</evidence>
<feature type="transmembrane region" description="Helical" evidence="7">
    <location>
        <begin position="148"/>
        <end position="172"/>
    </location>
</feature>
<dbReference type="InterPro" id="IPR050366">
    <property type="entry name" value="BP-dependent_transpt_permease"/>
</dbReference>
<dbReference type="GO" id="GO:0055085">
    <property type="term" value="P:transmembrane transport"/>
    <property type="evidence" value="ECO:0007669"/>
    <property type="project" value="InterPro"/>
</dbReference>
<dbReference type="GO" id="GO:0005886">
    <property type="term" value="C:plasma membrane"/>
    <property type="evidence" value="ECO:0007669"/>
    <property type="project" value="UniProtKB-SubCell"/>
</dbReference>
<evidence type="ECO:0000256" key="4">
    <source>
        <dbReference type="ARBA" id="ARBA00022692"/>
    </source>
</evidence>
<keyword evidence="3" id="KW-1003">Cell membrane</keyword>
<dbReference type="EMBL" id="UGVN01000001">
    <property type="protein sequence ID" value="SUE41504.1"/>
    <property type="molecule type" value="Genomic_DNA"/>
</dbReference>
<dbReference type="EMBL" id="LLWF02000010">
    <property type="protein sequence ID" value="ONH84262.1"/>
    <property type="molecule type" value="Genomic_DNA"/>
</dbReference>
<accession>A0A1S8D7C2</accession>
<evidence type="ECO:0000256" key="6">
    <source>
        <dbReference type="ARBA" id="ARBA00023136"/>
    </source>
</evidence>
<evidence type="ECO:0000256" key="7">
    <source>
        <dbReference type="RuleBase" id="RU363032"/>
    </source>
</evidence>
<dbReference type="SUPFAM" id="SSF161098">
    <property type="entry name" value="MetI-like"/>
    <property type="match status" value="1"/>
</dbReference>
<keyword evidence="11" id="KW-1185">Reference proteome</keyword>
<keyword evidence="2 7" id="KW-0813">Transport</keyword>
<dbReference type="PANTHER" id="PTHR43386">
    <property type="entry name" value="OLIGOPEPTIDE TRANSPORT SYSTEM PERMEASE PROTEIN APPC"/>
    <property type="match status" value="1"/>
</dbReference>
<dbReference type="STRING" id="207340.APZ41_005475"/>
<evidence type="ECO:0000313" key="11">
    <source>
        <dbReference type="Proteomes" id="UP000054844"/>
    </source>
</evidence>
<gene>
    <name evidence="10" type="primary">gsiD_7</name>
    <name evidence="9" type="ORF">APZ41_005475</name>
    <name evidence="10" type="ORF">NCTC13291_03093</name>
</gene>
<evidence type="ECO:0000256" key="5">
    <source>
        <dbReference type="ARBA" id="ARBA00022989"/>
    </source>
</evidence>
<dbReference type="CDD" id="cd06261">
    <property type="entry name" value="TM_PBP2"/>
    <property type="match status" value="1"/>
</dbReference>
<dbReference type="Proteomes" id="UP000254919">
    <property type="component" value="Unassembled WGS sequence"/>
</dbReference>
<dbReference type="Pfam" id="PF00528">
    <property type="entry name" value="BPD_transp_1"/>
    <property type="match status" value="1"/>
</dbReference>
<proteinExistence type="inferred from homology"/>
<evidence type="ECO:0000256" key="3">
    <source>
        <dbReference type="ARBA" id="ARBA00022475"/>
    </source>
</evidence>
<dbReference type="PROSITE" id="PS50928">
    <property type="entry name" value="ABC_TM1"/>
    <property type="match status" value="1"/>
</dbReference>
<dbReference type="AlphaFoldDB" id="A0A1S8D7C2"/>
<comment type="similarity">
    <text evidence="7">Belongs to the binding-protein-dependent transport system permease family.</text>
</comment>
<evidence type="ECO:0000313" key="10">
    <source>
        <dbReference type="EMBL" id="SUE41504.1"/>
    </source>
</evidence>